<dbReference type="RefSeq" id="WP_416206603.1">
    <property type="nucleotide sequence ID" value="NZ_JBBKTX010000017.1"/>
</dbReference>
<dbReference type="EMBL" id="JBBKTX010000017">
    <property type="protein sequence ID" value="MFK4753580.1"/>
    <property type="molecule type" value="Genomic_DNA"/>
</dbReference>
<organism evidence="2 3">
    <name type="scientific">Oceanobacter antarcticus</name>
    <dbReference type="NCBI Taxonomy" id="3133425"/>
    <lineage>
        <taxon>Bacteria</taxon>
        <taxon>Pseudomonadati</taxon>
        <taxon>Pseudomonadota</taxon>
        <taxon>Gammaproteobacteria</taxon>
        <taxon>Oceanospirillales</taxon>
        <taxon>Oceanospirillaceae</taxon>
        <taxon>Oceanobacter</taxon>
    </lineage>
</organism>
<feature type="signal peptide" evidence="1">
    <location>
        <begin position="1"/>
        <end position="24"/>
    </location>
</feature>
<comment type="caution">
    <text evidence="2">The sequence shown here is derived from an EMBL/GenBank/DDBJ whole genome shotgun (WGS) entry which is preliminary data.</text>
</comment>
<keyword evidence="1" id="KW-0732">Signal</keyword>
<dbReference type="Proteomes" id="UP001620597">
    <property type="component" value="Unassembled WGS sequence"/>
</dbReference>
<accession>A0ABW8NLS9</accession>
<name>A0ABW8NLS9_9GAMM</name>
<reference evidence="2 3" key="1">
    <citation type="submission" date="2024-03" db="EMBL/GenBank/DDBJ databases">
        <title>High-quality draft genome sequence of Oceanobacter sp. wDCs-4.</title>
        <authorList>
            <person name="Dong C."/>
        </authorList>
    </citation>
    <scope>NUCLEOTIDE SEQUENCE [LARGE SCALE GENOMIC DNA]</scope>
    <source>
        <strain evidence="3">wDCs-4</strain>
    </source>
</reference>
<feature type="chain" id="PRO_5047424750" evidence="1">
    <location>
        <begin position="25"/>
        <end position="565"/>
    </location>
</feature>
<evidence type="ECO:0000313" key="3">
    <source>
        <dbReference type="Proteomes" id="UP001620597"/>
    </source>
</evidence>
<evidence type="ECO:0000256" key="1">
    <source>
        <dbReference type="SAM" id="SignalP"/>
    </source>
</evidence>
<protein>
    <submittedName>
        <fullName evidence="2">Uncharacterized protein</fullName>
    </submittedName>
</protein>
<sequence length="565" mass="65234">MRIFHLLLTSGSMVAGLLAFDVVAETSSNSSLVKKQVSDYLTADRLDNKTPYLLPQCYTDPVDDSGSYNPCYACHTASKEPNYFSDIDVQVAYNMPEPGVHNSWENVFKDRTKAIEKITDDEILNYVRHDNYSSHNGEIYLAEKLKNVPAEWDRNKNGQWDGYIPDVWFDFDNQGFDHDPSGNPTGWRVFAYYPFLGTFMPTNGSTDDVLIRLPEAFRELKPGEYDQETYIINLAIVESLMKQQDVVIPEVDENRYGVDLNKDGKLGKSHLIRYEWAPLDKIYMSYVGQAKKQLENKQVHLAARLYPEGTEFVHTVRYIDVDDQGKTSIAPRMKELRYGRKASWRTYFNLQRYVEKEEKERYDFPERTKTVIGNMEEGLIVPLGWVYQGFIEDKAGDLRPQSYEENYFCVGCHSGIGATNDSTFAFTRKLDSGHSFQNGWYHWMEKGFEGVKDHVREDGQGEYAFYLEHNPTGNEFRTNDEVRNKFFNPDGSKKPKAFERLKTDISYLLMPSRERALTLNKAYKVIVDEQSYTQGRDVVITPLKVVQKDVQLYGPTGITDVLSYY</sequence>
<gene>
    <name evidence="2" type="ORF">WG929_14280</name>
</gene>
<keyword evidence="3" id="KW-1185">Reference proteome</keyword>
<evidence type="ECO:0000313" key="2">
    <source>
        <dbReference type="EMBL" id="MFK4753580.1"/>
    </source>
</evidence>
<proteinExistence type="predicted"/>